<dbReference type="EMBL" id="JAKLWS010000004">
    <property type="protein sequence ID" value="MCG2587933.1"/>
    <property type="molecule type" value="Genomic_DNA"/>
</dbReference>
<evidence type="ECO:0000259" key="7">
    <source>
        <dbReference type="Pfam" id="PF14322"/>
    </source>
</evidence>
<feature type="domain" description="SusD-like N-terminal" evidence="7">
    <location>
        <begin position="105"/>
        <end position="228"/>
    </location>
</feature>
<dbReference type="Pfam" id="PF14322">
    <property type="entry name" value="SusD-like_3"/>
    <property type="match status" value="1"/>
</dbReference>
<keyword evidence="4" id="KW-0472">Membrane</keyword>
<evidence type="ECO:0000313" key="8">
    <source>
        <dbReference type="EMBL" id="MCG2587933.1"/>
    </source>
</evidence>
<dbReference type="InterPro" id="IPR012944">
    <property type="entry name" value="SusD_RagB_dom"/>
</dbReference>
<keyword evidence="9" id="KW-1185">Reference proteome</keyword>
<proteinExistence type="inferred from homology"/>
<dbReference type="InterPro" id="IPR033985">
    <property type="entry name" value="SusD-like_N"/>
</dbReference>
<evidence type="ECO:0000256" key="2">
    <source>
        <dbReference type="ARBA" id="ARBA00006275"/>
    </source>
</evidence>
<evidence type="ECO:0000256" key="1">
    <source>
        <dbReference type="ARBA" id="ARBA00004442"/>
    </source>
</evidence>
<comment type="subcellular location">
    <subcellularLocation>
        <location evidence="1">Cell outer membrane</location>
    </subcellularLocation>
</comment>
<gene>
    <name evidence="8" type="ORF">L6773_05120</name>
</gene>
<dbReference type="Pfam" id="PF07980">
    <property type="entry name" value="SusD_RagB"/>
    <property type="match status" value="1"/>
</dbReference>
<dbReference type="InterPro" id="IPR011990">
    <property type="entry name" value="TPR-like_helical_dom_sf"/>
</dbReference>
<protein>
    <submittedName>
        <fullName evidence="8">RagB/SusD family nutrient uptake outer membrane protein</fullName>
    </submittedName>
</protein>
<evidence type="ECO:0000256" key="3">
    <source>
        <dbReference type="ARBA" id="ARBA00022729"/>
    </source>
</evidence>
<comment type="similarity">
    <text evidence="2">Belongs to the SusD family.</text>
</comment>
<comment type="caution">
    <text evidence="8">The sequence shown here is derived from an EMBL/GenBank/DDBJ whole genome shotgun (WGS) entry which is preliminary data.</text>
</comment>
<evidence type="ECO:0000256" key="5">
    <source>
        <dbReference type="ARBA" id="ARBA00023237"/>
    </source>
</evidence>
<organism evidence="8 9">
    <name type="scientific">Rhodohalobacter sulfatireducens</name>
    <dbReference type="NCBI Taxonomy" id="2911366"/>
    <lineage>
        <taxon>Bacteria</taxon>
        <taxon>Pseudomonadati</taxon>
        <taxon>Balneolota</taxon>
        <taxon>Balneolia</taxon>
        <taxon>Balneolales</taxon>
        <taxon>Balneolaceae</taxon>
        <taxon>Rhodohalobacter</taxon>
    </lineage>
</organism>
<sequence length="523" mass="59179">MKNYLIIFIGFLVLVSCDDFLTETPETQISVNQFYETPAHARSSVNALYRSGAGSWYNFSTSYWDGVDAMRSGYLSGLVEHPESRVGVQVVKDLSLTPVNLSQWLNSVWSGHYNSIARANLAITNIPGIEGLSEAETNRLLAEARFFRAYNYFNLVKNFGDVPLVMEPVEGLSGIFVPRDNAETVYQQIIADLEWARDNGGLSTVPFPMNNYRVTRGLVETILAEVYLQMAGFPVQGEESMYANAAAAARSVINSGEYELIQNGPTPEQSAYNVIRNSQVEREYIYDIEFNANISSNPYPSLVYPRSSRAPGVKYTDGYNAYLLTDEYINFFDPEMDLRIQNQQMFHHYYETEGGEQVEFGEHAPYLWHEDAAVFETGVGSNNLHALRYPLVLLIAAEAIARTEGVTSEAVGYLADVRDRAYWQTDRSVIVNQLSGLSEQEFVEEVWKERLRELALDFKVWDDVRRTRKYPTSSESNPGEVEFVDVIGATNQRGVPFQEKHLLYPISSDEIQRNPELTQNPGY</sequence>
<reference evidence="8" key="1">
    <citation type="submission" date="2022-01" db="EMBL/GenBank/DDBJ databases">
        <authorList>
            <person name="Wang Y."/>
        </authorList>
    </citation>
    <scope>NUCLEOTIDE SEQUENCE</scope>
    <source>
        <strain evidence="8">WB101</strain>
    </source>
</reference>
<evidence type="ECO:0000256" key="4">
    <source>
        <dbReference type="ARBA" id="ARBA00023136"/>
    </source>
</evidence>
<evidence type="ECO:0000259" key="6">
    <source>
        <dbReference type="Pfam" id="PF07980"/>
    </source>
</evidence>
<dbReference type="RefSeq" id="WP_237852776.1">
    <property type="nucleotide sequence ID" value="NZ_JAKLWS010000004.1"/>
</dbReference>
<keyword evidence="5" id="KW-0998">Cell outer membrane</keyword>
<evidence type="ECO:0000313" key="9">
    <source>
        <dbReference type="Proteomes" id="UP001165366"/>
    </source>
</evidence>
<keyword evidence="3" id="KW-0732">Signal</keyword>
<reference evidence="8" key="2">
    <citation type="submission" date="2024-05" db="EMBL/GenBank/DDBJ databases">
        <title>Rhodohalobacter halophilus gen. nov., sp. nov., a moderately halophilic member of the family Balneolaceae.</title>
        <authorList>
            <person name="Xia J."/>
        </authorList>
    </citation>
    <scope>NUCLEOTIDE SEQUENCE</scope>
    <source>
        <strain evidence="8">WB101</strain>
    </source>
</reference>
<dbReference type="Gene3D" id="1.25.40.390">
    <property type="match status" value="1"/>
</dbReference>
<dbReference type="SUPFAM" id="SSF48452">
    <property type="entry name" value="TPR-like"/>
    <property type="match status" value="1"/>
</dbReference>
<feature type="domain" description="RagB/SusD" evidence="6">
    <location>
        <begin position="377"/>
        <end position="523"/>
    </location>
</feature>
<accession>A0ABS9KAS7</accession>
<name>A0ABS9KAS7_9BACT</name>
<dbReference type="PROSITE" id="PS51257">
    <property type="entry name" value="PROKAR_LIPOPROTEIN"/>
    <property type="match status" value="1"/>
</dbReference>
<dbReference type="Proteomes" id="UP001165366">
    <property type="component" value="Unassembled WGS sequence"/>
</dbReference>